<evidence type="ECO:0000313" key="2">
    <source>
        <dbReference type="Proteomes" id="UP001178507"/>
    </source>
</evidence>
<keyword evidence="2" id="KW-1185">Reference proteome</keyword>
<dbReference type="Proteomes" id="UP001178507">
    <property type="component" value="Unassembled WGS sequence"/>
</dbReference>
<accession>A0AA36JH64</accession>
<comment type="caution">
    <text evidence="1">The sequence shown here is derived from an EMBL/GenBank/DDBJ whole genome shotgun (WGS) entry which is preliminary data.</text>
</comment>
<proteinExistence type="predicted"/>
<dbReference type="AlphaFoldDB" id="A0AA36JH64"/>
<protein>
    <submittedName>
        <fullName evidence="1">Uncharacterized protein</fullName>
    </submittedName>
</protein>
<evidence type="ECO:0000313" key="1">
    <source>
        <dbReference type="EMBL" id="CAJ1405614.1"/>
    </source>
</evidence>
<name>A0AA36JH64_9DINO</name>
<gene>
    <name evidence="1" type="ORF">EVOR1521_LOCUS27776</name>
</gene>
<reference evidence="1" key="1">
    <citation type="submission" date="2023-08" db="EMBL/GenBank/DDBJ databases">
        <authorList>
            <person name="Chen Y."/>
            <person name="Shah S."/>
            <person name="Dougan E. K."/>
            <person name="Thang M."/>
            <person name="Chan C."/>
        </authorList>
    </citation>
    <scope>NUCLEOTIDE SEQUENCE</scope>
</reference>
<organism evidence="1 2">
    <name type="scientific">Effrenium voratum</name>
    <dbReference type="NCBI Taxonomy" id="2562239"/>
    <lineage>
        <taxon>Eukaryota</taxon>
        <taxon>Sar</taxon>
        <taxon>Alveolata</taxon>
        <taxon>Dinophyceae</taxon>
        <taxon>Suessiales</taxon>
        <taxon>Symbiodiniaceae</taxon>
        <taxon>Effrenium</taxon>
    </lineage>
</organism>
<sequence length="170" mass="18865">MLPSTSYHLQLMFQEPAAYPSIARQHTWCHPKSIPGNWSQHFLPFRFLSSQLHENHLADIACMNVQKGFIHWHNPSSMIVPKPSPRKTLACNQVQAEGMGGFLRQLVHLQHLKAPGALLHGPTSCSFSLKGHHAIEGLLDHAFLNAGFPSVAARLQHGTRAMLVRASVSD</sequence>
<dbReference type="EMBL" id="CAUJNA010003593">
    <property type="protein sequence ID" value="CAJ1405614.1"/>
    <property type="molecule type" value="Genomic_DNA"/>
</dbReference>